<evidence type="ECO:0000313" key="12">
    <source>
        <dbReference type="Proteomes" id="UP000244817"/>
    </source>
</evidence>
<evidence type="ECO:0000256" key="9">
    <source>
        <dbReference type="ARBA" id="ARBA00045724"/>
    </source>
</evidence>
<dbReference type="PANTHER" id="PTHR37323:SF1">
    <property type="entry name" value="L-ORNITHINE N(ALPHA)-ACYLTRANSFERASE"/>
    <property type="match status" value="1"/>
</dbReference>
<reference evidence="11 12" key="1">
    <citation type="submission" date="2018-04" db="EMBL/GenBank/DDBJ databases">
        <title>Pelagivirga bohaiensis gen. nov., sp. nov., a bacterium isolated from the Bohai Sea.</title>
        <authorList>
            <person name="Ji X."/>
        </authorList>
    </citation>
    <scope>NUCLEOTIDE SEQUENCE [LARGE SCALE GENOMIC DNA]</scope>
    <source>
        <strain evidence="11 12">BH-SD16</strain>
    </source>
</reference>
<protein>
    <recommendedName>
        <fullName evidence="8">L-ornithine N(alpha)-acyltransferase</fullName>
        <ecNumber evidence="7">2.3.2.30</ecNumber>
    </recommendedName>
</protein>
<accession>A0A2T7G126</accession>
<dbReference type="EMBL" id="QCYG01000001">
    <property type="protein sequence ID" value="PVA08115.1"/>
    <property type="molecule type" value="Genomic_DNA"/>
</dbReference>
<dbReference type="Pfam" id="PF13444">
    <property type="entry name" value="Acetyltransf_5"/>
    <property type="match status" value="1"/>
</dbReference>
<dbReference type="AlphaFoldDB" id="A0A2T7G126"/>
<dbReference type="PANTHER" id="PTHR37323">
    <property type="entry name" value="GCN5-RELATED N-ACETYLTRANSFERASE"/>
    <property type="match status" value="1"/>
</dbReference>
<dbReference type="Gene3D" id="3.40.630.30">
    <property type="match status" value="1"/>
</dbReference>
<keyword evidence="3 11" id="KW-0808">Transferase</keyword>
<evidence type="ECO:0000256" key="10">
    <source>
        <dbReference type="ARBA" id="ARBA00047785"/>
    </source>
</evidence>
<sequence>MTRRSTPPRLPAPFSRGGFTVRFAGDTDDQHRAQELRHLCFIDAAGRPAKPGARDADRFDPLCDHVLVEAAGRLVCTFRLMPYANGAEARGGYTAGHYDLRALADHPGPMVELGRFCIAPGGEGADLLRVAWGMVAAYVDSIDAALLFGCSSFAGTDPQPYGAAFDLLAARHLAPVPWRVGRGARPAVAFADSAAPVTDHRQALGQVPPLLRSYLTMGGWVSDHAVIDHEMNTLHVFTGLQISAIPPARARALRAIAAEAGAG</sequence>
<dbReference type="OrthoDB" id="9787072at2"/>
<dbReference type="GO" id="GO:0006629">
    <property type="term" value="P:lipid metabolic process"/>
    <property type="evidence" value="ECO:0007669"/>
    <property type="project" value="UniProtKB-KW"/>
</dbReference>
<keyword evidence="5 11" id="KW-0012">Acyltransferase</keyword>
<comment type="similarity">
    <text evidence="6">Belongs to the acetyltransferase family. OlsB subfamily.</text>
</comment>
<proteinExistence type="inferred from homology"/>
<organism evidence="11 12">
    <name type="scientific">Thalassorhabdomicrobium marinisediminis</name>
    <dbReference type="NCBI Taxonomy" id="2170577"/>
    <lineage>
        <taxon>Bacteria</taxon>
        <taxon>Pseudomonadati</taxon>
        <taxon>Pseudomonadota</taxon>
        <taxon>Alphaproteobacteria</taxon>
        <taxon>Rhodobacterales</taxon>
        <taxon>Paracoccaceae</taxon>
        <taxon>Thalassorhabdomicrobium</taxon>
    </lineage>
</organism>
<comment type="caution">
    <text evidence="11">The sequence shown here is derived from an EMBL/GenBank/DDBJ whole genome shotgun (WGS) entry which is preliminary data.</text>
</comment>
<comment type="catalytic activity">
    <reaction evidence="10">
        <text>a (3R)-hydroxyacyl-[ACP] + L-ornithine = a lyso-ornithine lipid + holo-[ACP] + H(+)</text>
        <dbReference type="Rhea" id="RHEA:20633"/>
        <dbReference type="Rhea" id="RHEA-COMP:9685"/>
        <dbReference type="Rhea" id="RHEA-COMP:9945"/>
        <dbReference type="ChEBI" id="CHEBI:15378"/>
        <dbReference type="ChEBI" id="CHEBI:46911"/>
        <dbReference type="ChEBI" id="CHEBI:64479"/>
        <dbReference type="ChEBI" id="CHEBI:78827"/>
        <dbReference type="ChEBI" id="CHEBI:138482"/>
        <dbReference type="EC" id="2.3.2.30"/>
    </reaction>
    <physiologicalReaction direction="left-to-right" evidence="10">
        <dbReference type="Rhea" id="RHEA:20634"/>
    </physiologicalReaction>
</comment>
<keyword evidence="12" id="KW-1185">Reference proteome</keyword>
<dbReference type="EC" id="2.3.2.30" evidence="7"/>
<evidence type="ECO:0000256" key="7">
    <source>
        <dbReference type="ARBA" id="ARBA00039058"/>
    </source>
</evidence>
<comment type="pathway">
    <text evidence="1">Lipid metabolism.</text>
</comment>
<evidence type="ECO:0000256" key="1">
    <source>
        <dbReference type="ARBA" id="ARBA00005189"/>
    </source>
</evidence>
<evidence type="ECO:0000256" key="6">
    <source>
        <dbReference type="ARBA" id="ARBA00038095"/>
    </source>
</evidence>
<evidence type="ECO:0000256" key="2">
    <source>
        <dbReference type="ARBA" id="ARBA00022516"/>
    </source>
</evidence>
<keyword evidence="2" id="KW-0444">Lipid biosynthesis</keyword>
<name>A0A2T7G126_9RHOB</name>
<evidence type="ECO:0000256" key="8">
    <source>
        <dbReference type="ARBA" id="ARBA00039866"/>
    </source>
</evidence>
<evidence type="ECO:0000256" key="4">
    <source>
        <dbReference type="ARBA" id="ARBA00023098"/>
    </source>
</evidence>
<evidence type="ECO:0000256" key="5">
    <source>
        <dbReference type="ARBA" id="ARBA00023315"/>
    </source>
</evidence>
<evidence type="ECO:0000256" key="3">
    <source>
        <dbReference type="ARBA" id="ARBA00022679"/>
    </source>
</evidence>
<dbReference type="RefSeq" id="WP_108639269.1">
    <property type="nucleotide sequence ID" value="NZ_QCYG01000001.1"/>
</dbReference>
<dbReference type="InterPro" id="IPR016181">
    <property type="entry name" value="Acyl_CoA_acyltransferase"/>
</dbReference>
<dbReference type="SUPFAM" id="SSF55729">
    <property type="entry name" value="Acyl-CoA N-acyltransferases (Nat)"/>
    <property type="match status" value="1"/>
</dbReference>
<keyword evidence="4" id="KW-0443">Lipid metabolism</keyword>
<evidence type="ECO:0000313" key="11">
    <source>
        <dbReference type="EMBL" id="PVA08115.1"/>
    </source>
</evidence>
<dbReference type="GO" id="GO:0043810">
    <property type="term" value="F:ornithine-acyl [acyl carrier protein] N-acyltransferase activity"/>
    <property type="evidence" value="ECO:0007669"/>
    <property type="project" value="UniProtKB-EC"/>
</dbReference>
<dbReference type="Proteomes" id="UP000244817">
    <property type="component" value="Unassembled WGS sequence"/>
</dbReference>
<comment type="function">
    <text evidence="9">Catalyzes the first step in the biosynthesis of ornithine lipids, which are phosphorus-free membrane lipids. Catalyzes the 3-hydroxyacyl-acyl carrier protein-dependent acylation of ornithine to form lyso-ornithine lipid (LOL).</text>
</comment>
<gene>
    <name evidence="11" type="ORF">DC363_01050</name>
</gene>
<dbReference type="InterPro" id="IPR052351">
    <property type="entry name" value="Ornithine_N-alpha-AT"/>
</dbReference>